<reference evidence="10 11" key="1">
    <citation type="submission" date="2020-01" db="EMBL/GenBank/DDBJ databases">
        <title>Sulfitobacter sediminilitoris sp. nov., isolated from a tidal flat.</title>
        <authorList>
            <person name="Park S."/>
            <person name="Yoon J.-H."/>
        </authorList>
    </citation>
    <scope>NUCLEOTIDE SEQUENCE [LARGE SCALE GENOMIC DNA]</scope>
    <source>
        <strain evidence="10 11">JBTF-M27</strain>
    </source>
</reference>
<dbReference type="InterPro" id="IPR005829">
    <property type="entry name" value="Sugar_transporter_CS"/>
</dbReference>
<name>A0A6P0C660_9RHOB</name>
<dbReference type="RefSeq" id="WP_164352138.1">
    <property type="nucleotide sequence ID" value="NZ_JAABNT010000001.1"/>
</dbReference>
<keyword evidence="5 8" id="KW-0812">Transmembrane</keyword>
<dbReference type="PROSITE" id="PS00216">
    <property type="entry name" value="SUGAR_TRANSPORT_1"/>
    <property type="match status" value="1"/>
</dbReference>
<feature type="transmembrane region" description="Helical" evidence="8">
    <location>
        <begin position="287"/>
        <end position="310"/>
    </location>
</feature>
<feature type="transmembrane region" description="Helical" evidence="8">
    <location>
        <begin position="255"/>
        <end position="275"/>
    </location>
</feature>
<dbReference type="Pfam" id="PF07690">
    <property type="entry name" value="MFS_1"/>
    <property type="match status" value="1"/>
</dbReference>
<feature type="transmembrane region" description="Helical" evidence="8">
    <location>
        <begin position="378"/>
        <end position="400"/>
    </location>
</feature>
<dbReference type="Proteomes" id="UP000468591">
    <property type="component" value="Unassembled WGS sequence"/>
</dbReference>
<keyword evidence="8" id="KW-0997">Cell inner membrane</keyword>
<protein>
    <recommendedName>
        <fullName evidence="8">Bcr/CflA family efflux transporter</fullName>
    </recommendedName>
</protein>
<feature type="transmembrane region" description="Helical" evidence="8">
    <location>
        <begin position="221"/>
        <end position="240"/>
    </location>
</feature>
<evidence type="ECO:0000313" key="10">
    <source>
        <dbReference type="EMBL" id="NEK21327.1"/>
    </source>
</evidence>
<evidence type="ECO:0000256" key="4">
    <source>
        <dbReference type="ARBA" id="ARBA00022475"/>
    </source>
</evidence>
<dbReference type="GO" id="GO:0005886">
    <property type="term" value="C:plasma membrane"/>
    <property type="evidence" value="ECO:0007669"/>
    <property type="project" value="UniProtKB-SubCell"/>
</dbReference>
<feature type="transmembrane region" description="Helical" evidence="8">
    <location>
        <begin position="21"/>
        <end position="40"/>
    </location>
</feature>
<dbReference type="InterPro" id="IPR036259">
    <property type="entry name" value="MFS_trans_sf"/>
</dbReference>
<dbReference type="PANTHER" id="PTHR42718">
    <property type="entry name" value="MAJOR FACILITATOR SUPERFAMILY MULTIDRUG TRANSPORTER MFSC"/>
    <property type="match status" value="1"/>
</dbReference>
<dbReference type="GO" id="GO:0042910">
    <property type="term" value="F:xenobiotic transmembrane transporter activity"/>
    <property type="evidence" value="ECO:0007669"/>
    <property type="project" value="InterPro"/>
</dbReference>
<evidence type="ECO:0000256" key="8">
    <source>
        <dbReference type="RuleBase" id="RU365088"/>
    </source>
</evidence>
<accession>A0A6P0C660</accession>
<organism evidence="10 11">
    <name type="scientific">Sulfitobacter sediminilitoris</name>
    <dbReference type="NCBI Taxonomy" id="2698830"/>
    <lineage>
        <taxon>Bacteria</taxon>
        <taxon>Pseudomonadati</taxon>
        <taxon>Pseudomonadota</taxon>
        <taxon>Alphaproteobacteria</taxon>
        <taxon>Rhodobacterales</taxon>
        <taxon>Roseobacteraceae</taxon>
        <taxon>Sulfitobacter</taxon>
    </lineage>
</organism>
<evidence type="ECO:0000256" key="1">
    <source>
        <dbReference type="ARBA" id="ARBA00004651"/>
    </source>
</evidence>
<dbReference type="PANTHER" id="PTHR42718:SF9">
    <property type="entry name" value="MAJOR FACILITATOR SUPERFAMILY MULTIDRUG TRANSPORTER MFSC"/>
    <property type="match status" value="1"/>
</dbReference>
<evidence type="ECO:0000256" key="5">
    <source>
        <dbReference type="ARBA" id="ARBA00022692"/>
    </source>
</evidence>
<dbReference type="GO" id="GO:1990961">
    <property type="term" value="P:xenobiotic detoxification by transmembrane export across the plasma membrane"/>
    <property type="evidence" value="ECO:0007669"/>
    <property type="project" value="InterPro"/>
</dbReference>
<comment type="caution">
    <text evidence="10">The sequence shown here is derived from an EMBL/GenBank/DDBJ whole genome shotgun (WGS) entry which is preliminary data.</text>
</comment>
<dbReference type="SUPFAM" id="SSF103473">
    <property type="entry name" value="MFS general substrate transporter"/>
    <property type="match status" value="1"/>
</dbReference>
<dbReference type="Gene3D" id="1.20.1720.10">
    <property type="entry name" value="Multidrug resistance protein D"/>
    <property type="match status" value="1"/>
</dbReference>
<feature type="transmembrane region" description="Helical" evidence="8">
    <location>
        <begin position="87"/>
        <end position="106"/>
    </location>
</feature>
<dbReference type="AlphaFoldDB" id="A0A6P0C660"/>
<keyword evidence="7 8" id="KW-0472">Membrane</keyword>
<dbReference type="InterPro" id="IPR020846">
    <property type="entry name" value="MFS_dom"/>
</dbReference>
<feature type="transmembrane region" description="Helical" evidence="8">
    <location>
        <begin position="112"/>
        <end position="132"/>
    </location>
</feature>
<comment type="similarity">
    <text evidence="2 8">Belongs to the major facilitator superfamily. Bcr/CmlA family.</text>
</comment>
<dbReference type="InterPro" id="IPR004812">
    <property type="entry name" value="Efflux_drug-R_Bcr/CmlA"/>
</dbReference>
<keyword evidence="3 8" id="KW-0813">Transport</keyword>
<evidence type="ECO:0000256" key="3">
    <source>
        <dbReference type="ARBA" id="ARBA00022448"/>
    </source>
</evidence>
<feature type="domain" description="Major facilitator superfamily (MFS) profile" evidence="9">
    <location>
        <begin position="18"/>
        <end position="404"/>
    </location>
</feature>
<dbReference type="PROSITE" id="PS50850">
    <property type="entry name" value="MFS"/>
    <property type="match status" value="1"/>
</dbReference>
<gene>
    <name evidence="10" type="ORF">GV827_02780</name>
</gene>
<evidence type="ECO:0000256" key="7">
    <source>
        <dbReference type="ARBA" id="ARBA00023136"/>
    </source>
</evidence>
<evidence type="ECO:0000256" key="2">
    <source>
        <dbReference type="ARBA" id="ARBA00006236"/>
    </source>
</evidence>
<keyword evidence="4" id="KW-1003">Cell membrane</keyword>
<keyword evidence="6 8" id="KW-1133">Transmembrane helix</keyword>
<evidence type="ECO:0000313" key="11">
    <source>
        <dbReference type="Proteomes" id="UP000468591"/>
    </source>
</evidence>
<feature type="transmembrane region" description="Helical" evidence="8">
    <location>
        <begin position="144"/>
        <end position="166"/>
    </location>
</feature>
<sequence>MNATSAPAPSIRFLDRSTPPHVSTLILLAGLSALVMNIFLPSLPQMAEYFGTSYAVMQLSVPLYLLFSAVMQLFIGPISDNLGRRPVMIAGLLLFMVATLGCIYAPNTAVFLTFRILQAVIATAMVLSRAVLRDLYTQDQAASKIGYVTMGMALVPMIAPAVGGSIEQFGDWHLTFWLMFSIAAAILLLVIRDMGETAVASNNSILGQFREYPELLRSPRFWGYAMAAAFCSGAFFAYLGGAPFVGSVVFGLDPFWLGIYFGAPAVGYFCGNWLTGLFAQRFGVNNMVMWGCLANATGGTLSLLIFLAGYGTAESFFGMMTLIGLGNGLCIPNATAGMLSVRPHLAGTASGLGGAIMIGGGSGLAVLAGLLLTPETGAYPLILIMQLTAIAGVFSILVVIRRERTLQLRA</sequence>
<feature type="transmembrane region" description="Helical" evidence="8">
    <location>
        <begin position="316"/>
        <end position="339"/>
    </location>
</feature>
<feature type="transmembrane region" description="Helical" evidence="8">
    <location>
        <begin position="52"/>
        <end position="75"/>
    </location>
</feature>
<dbReference type="InterPro" id="IPR011701">
    <property type="entry name" value="MFS"/>
</dbReference>
<evidence type="ECO:0000256" key="6">
    <source>
        <dbReference type="ARBA" id="ARBA00022989"/>
    </source>
</evidence>
<dbReference type="NCBIfam" id="TIGR00710">
    <property type="entry name" value="efflux_Bcr_CflA"/>
    <property type="match status" value="1"/>
</dbReference>
<keyword evidence="11" id="KW-1185">Reference proteome</keyword>
<feature type="transmembrane region" description="Helical" evidence="8">
    <location>
        <begin position="351"/>
        <end position="372"/>
    </location>
</feature>
<feature type="transmembrane region" description="Helical" evidence="8">
    <location>
        <begin position="172"/>
        <end position="191"/>
    </location>
</feature>
<comment type="subcellular location">
    <subcellularLocation>
        <location evidence="8">Cell inner membrane</location>
        <topology evidence="8">Multi-pass membrane protein</topology>
    </subcellularLocation>
    <subcellularLocation>
        <location evidence="1">Cell membrane</location>
        <topology evidence="1">Multi-pass membrane protein</topology>
    </subcellularLocation>
</comment>
<dbReference type="CDD" id="cd17320">
    <property type="entry name" value="MFS_MdfA_MDR_like"/>
    <property type="match status" value="1"/>
</dbReference>
<dbReference type="EMBL" id="JAABNT010000001">
    <property type="protein sequence ID" value="NEK21327.1"/>
    <property type="molecule type" value="Genomic_DNA"/>
</dbReference>
<proteinExistence type="inferred from homology"/>
<evidence type="ECO:0000259" key="9">
    <source>
        <dbReference type="PROSITE" id="PS50850"/>
    </source>
</evidence>